<dbReference type="RefSeq" id="WP_217137583.1">
    <property type="nucleotide sequence ID" value="NZ_JAFMOU010000056.1"/>
</dbReference>
<evidence type="ECO:0000259" key="3">
    <source>
        <dbReference type="Pfam" id="PF00703"/>
    </source>
</evidence>
<feature type="domain" description="Glycoside hydrolase family 2 catalytic" evidence="4">
    <location>
        <begin position="269"/>
        <end position="583"/>
    </location>
</feature>
<dbReference type="Proteomes" id="UP000699865">
    <property type="component" value="Unassembled WGS sequence"/>
</dbReference>
<dbReference type="InterPro" id="IPR006104">
    <property type="entry name" value="Glyco_hydro_2_N"/>
</dbReference>
<gene>
    <name evidence="6" type="primary">uidA</name>
    <name evidence="6" type="ORF">J1786_02380</name>
</gene>
<dbReference type="InterPro" id="IPR006102">
    <property type="entry name" value="Ig-like_GH2"/>
</dbReference>
<feature type="domain" description="Glycoside hydrolase family 2 immunoglobulin-like beta-sandwich" evidence="3">
    <location>
        <begin position="182"/>
        <end position="267"/>
    </location>
</feature>
<proteinExistence type="inferred from homology"/>
<dbReference type="PROSITE" id="PS00719">
    <property type="entry name" value="GLYCOSYL_HYDROL_F2_1"/>
    <property type="match status" value="1"/>
</dbReference>
<dbReference type="InterPro" id="IPR006103">
    <property type="entry name" value="Glyco_hydro_2_cat"/>
</dbReference>
<dbReference type="InterPro" id="IPR023232">
    <property type="entry name" value="Glyco_hydro_2_AS"/>
</dbReference>
<dbReference type="Pfam" id="PF02837">
    <property type="entry name" value="Glyco_hydro_2_N"/>
    <property type="match status" value="1"/>
</dbReference>
<evidence type="ECO:0000256" key="1">
    <source>
        <dbReference type="ARBA" id="ARBA00007401"/>
    </source>
</evidence>
<evidence type="ECO:0000259" key="5">
    <source>
        <dbReference type="Pfam" id="PF02837"/>
    </source>
</evidence>
<dbReference type="Pfam" id="PF00703">
    <property type="entry name" value="Glyco_hydro_2"/>
    <property type="match status" value="1"/>
</dbReference>
<dbReference type="PANTHER" id="PTHR10066:SF67">
    <property type="entry name" value="BETA-GLUCURONIDASE"/>
    <property type="match status" value="1"/>
</dbReference>
<dbReference type="InterPro" id="IPR023230">
    <property type="entry name" value="Glyco_hydro_2_CS"/>
</dbReference>
<protein>
    <submittedName>
        <fullName evidence="6">Beta-glucuronidase</fullName>
        <ecNumber evidence="6">3.2.1.31</ecNumber>
    </submittedName>
</protein>
<dbReference type="PROSITE" id="PS00608">
    <property type="entry name" value="GLYCOSYL_HYDROL_F2_2"/>
    <property type="match status" value="1"/>
</dbReference>
<evidence type="ECO:0000256" key="2">
    <source>
        <dbReference type="RuleBase" id="RU361154"/>
    </source>
</evidence>
<feature type="domain" description="Glycosyl hydrolases family 2 sugar binding" evidence="5">
    <location>
        <begin position="13"/>
        <end position="179"/>
    </location>
</feature>
<dbReference type="EC" id="3.2.1.31" evidence="6"/>
<sequence length="591" mass="68019">MLKPIETESRECKLLDGLWEFKIDTDRCGFSQAWWKGALNDARKIAVPASFNDQFADEAIRTHVGDVWYQTDIRIPKRWDGQRIVLRFDAVTHRGTVWVDEEQIMSHQGGYTPFEADISALVGEKRTIRVTVCVNNELSWHTIPPGVVVEDHGVRKQHYFHDFFNYSGIHRHVWLYTTPHNFIHDIDVNTHLLDDLSKGYVQYRIDAPGEVMCQLLDREGNIVAHCSGHEGELEVTQPILWQPGNAFLYQLLVTAGTDRYTLPVGIRTVKVDGDRFLINNQPFYFKGFGRHEDADLRGKGFDNVLLVHDHALMSWVGANSYRTAHYPYAEEMLDWADEHGIVVINETPAVGFNVSLPMIRNFTRPEKLFCPEAINDVTQQAHLDAIRELIARDKNHPSVVMWSIANEPDAREPSSRDYFLPLVKATRELDPNRPVCCVNITKSSLNEDQISDLFDVLCLNRYYGWYENPADLVAAEKTLENELVAWHDRHQKPIIITEYGTDTLAGLHSIYNEMWSEEYQCAFLEMYHKVFDRLPFVVGEHVWNFADFATSQGIIRVGGNKKGVFTRDRKPKSAAFLLKKRWSDKPSQVTD</sequence>
<comment type="caution">
    <text evidence="6">The sequence shown here is derived from an EMBL/GenBank/DDBJ whole genome shotgun (WGS) entry which is preliminary data.</text>
</comment>
<keyword evidence="2 6" id="KW-0378">Hydrolase</keyword>
<dbReference type="EMBL" id="JAFMOU010000056">
    <property type="protein sequence ID" value="MBU9833681.1"/>
    <property type="molecule type" value="Genomic_DNA"/>
</dbReference>
<dbReference type="PANTHER" id="PTHR10066">
    <property type="entry name" value="BETA-GLUCURONIDASE"/>
    <property type="match status" value="1"/>
</dbReference>
<name>A0ABS6KW12_9GAMM</name>
<organism evidence="6 7">
    <name type="scientific">Rahnella perminowiae</name>
    <dbReference type="NCBI Taxonomy" id="2816244"/>
    <lineage>
        <taxon>Bacteria</taxon>
        <taxon>Pseudomonadati</taxon>
        <taxon>Pseudomonadota</taxon>
        <taxon>Gammaproteobacteria</taxon>
        <taxon>Enterobacterales</taxon>
        <taxon>Yersiniaceae</taxon>
        <taxon>Rahnella</taxon>
    </lineage>
</organism>
<evidence type="ECO:0000313" key="6">
    <source>
        <dbReference type="EMBL" id="MBU9833681.1"/>
    </source>
</evidence>
<dbReference type="NCBIfam" id="NF007538">
    <property type="entry name" value="PRK10150.1"/>
    <property type="match status" value="1"/>
</dbReference>
<keyword evidence="7" id="KW-1185">Reference proteome</keyword>
<dbReference type="GO" id="GO:0004566">
    <property type="term" value="F:beta-glucuronidase activity"/>
    <property type="evidence" value="ECO:0007669"/>
    <property type="project" value="UniProtKB-EC"/>
</dbReference>
<evidence type="ECO:0000313" key="7">
    <source>
        <dbReference type="Proteomes" id="UP000699865"/>
    </source>
</evidence>
<comment type="similarity">
    <text evidence="1 2">Belongs to the glycosyl hydrolase 2 family.</text>
</comment>
<keyword evidence="2 6" id="KW-0326">Glycosidase</keyword>
<accession>A0ABS6KW12</accession>
<dbReference type="Pfam" id="PF02836">
    <property type="entry name" value="Glyco_hydro_2_C"/>
    <property type="match status" value="1"/>
</dbReference>
<reference evidence="6 7" key="1">
    <citation type="submission" date="2021-03" db="EMBL/GenBank/DDBJ databases">
        <title>Five novel Rahnella species.</title>
        <authorList>
            <person name="Brady C."/>
            <person name="Asselin J."/>
            <person name="Beer S."/>
            <person name="Bruberg M.B."/>
            <person name="Crampton B."/>
            <person name="Venter S."/>
            <person name="Arnold D."/>
            <person name="Denman S."/>
        </authorList>
    </citation>
    <scope>NUCLEOTIDE SEQUENCE [LARGE SCALE GENOMIC DNA]</scope>
    <source>
        <strain evidence="6 7">L72c</strain>
    </source>
</reference>
<evidence type="ECO:0000259" key="4">
    <source>
        <dbReference type="Pfam" id="PF02836"/>
    </source>
</evidence>